<evidence type="ECO:0000313" key="1">
    <source>
        <dbReference type="EMBL" id="EJK66154.1"/>
    </source>
</evidence>
<accession>K0SMH4</accession>
<sequence length="214" mass="23205">LHLGIPADGLPDDLDCHHSVLDMEDDITAEQNLVIVSIPTVFDPSLAPEGWHVVHAYTAASEDFGDWERLIDRGFDNGKTDKANDYQRSAEYKALKDEKAEALWIALERIIPDIRERAARKGSVVEVGTPLTHRRFNRRFRGTYGPAPSAGKDVWSLNGAKTPVDGLLACGDCCFPGIGLPGVAASGTIAANTLAEPSAQRMLMAELRTKGALQ</sequence>
<name>K0SMH4_THAOC</name>
<dbReference type="GO" id="GO:0016116">
    <property type="term" value="P:carotenoid metabolic process"/>
    <property type="evidence" value="ECO:0007669"/>
    <property type="project" value="InterPro"/>
</dbReference>
<keyword evidence="2" id="KW-1185">Reference proteome</keyword>
<evidence type="ECO:0008006" key="3">
    <source>
        <dbReference type="Google" id="ProtNLM"/>
    </source>
</evidence>
<dbReference type="PANTHER" id="PTHR46313">
    <property type="match status" value="1"/>
</dbReference>
<feature type="non-terminal residue" evidence="1">
    <location>
        <position position="1"/>
    </location>
</feature>
<dbReference type="Proteomes" id="UP000266841">
    <property type="component" value="Unassembled WGS sequence"/>
</dbReference>
<dbReference type="AlphaFoldDB" id="K0SMH4"/>
<protein>
    <recommendedName>
        <fullName evidence="3">Amine oxidase domain-containing protein</fullName>
    </recommendedName>
</protein>
<comment type="caution">
    <text evidence="1">The sequence shown here is derived from an EMBL/GenBank/DDBJ whole genome shotgun (WGS) entry which is preliminary data.</text>
</comment>
<dbReference type="EMBL" id="AGNL01015233">
    <property type="protein sequence ID" value="EJK66154.1"/>
    <property type="molecule type" value="Genomic_DNA"/>
</dbReference>
<dbReference type="SUPFAM" id="SSF51905">
    <property type="entry name" value="FAD/NAD(P)-binding domain"/>
    <property type="match status" value="1"/>
</dbReference>
<evidence type="ECO:0000313" key="2">
    <source>
        <dbReference type="Proteomes" id="UP000266841"/>
    </source>
</evidence>
<reference evidence="1 2" key="1">
    <citation type="journal article" date="2012" name="Genome Biol.">
        <title>Genome and low-iron response of an oceanic diatom adapted to chronic iron limitation.</title>
        <authorList>
            <person name="Lommer M."/>
            <person name="Specht M."/>
            <person name="Roy A.S."/>
            <person name="Kraemer L."/>
            <person name="Andreson R."/>
            <person name="Gutowska M.A."/>
            <person name="Wolf J."/>
            <person name="Bergner S.V."/>
            <person name="Schilhabel M.B."/>
            <person name="Klostermeier U.C."/>
            <person name="Beiko R.G."/>
            <person name="Rosenstiel P."/>
            <person name="Hippler M."/>
            <person name="Laroche J."/>
        </authorList>
    </citation>
    <scope>NUCLEOTIDE SEQUENCE [LARGE SCALE GENOMIC DNA]</scope>
    <source>
        <strain evidence="1 2">CCMP1005</strain>
    </source>
</reference>
<organism evidence="1 2">
    <name type="scientific">Thalassiosira oceanica</name>
    <name type="common">Marine diatom</name>
    <dbReference type="NCBI Taxonomy" id="159749"/>
    <lineage>
        <taxon>Eukaryota</taxon>
        <taxon>Sar</taxon>
        <taxon>Stramenopiles</taxon>
        <taxon>Ochrophyta</taxon>
        <taxon>Bacillariophyta</taxon>
        <taxon>Coscinodiscophyceae</taxon>
        <taxon>Thalassiosirophycidae</taxon>
        <taxon>Thalassiosirales</taxon>
        <taxon>Thalassiosiraceae</taxon>
        <taxon>Thalassiosira</taxon>
    </lineage>
</organism>
<dbReference type="OrthoDB" id="7777654at2759"/>
<dbReference type="InterPro" id="IPR036188">
    <property type="entry name" value="FAD/NAD-bd_sf"/>
</dbReference>
<gene>
    <name evidence="1" type="ORF">THAOC_12939</name>
</gene>
<dbReference type="eggNOG" id="KOG4254">
    <property type="taxonomic scope" value="Eukaryota"/>
</dbReference>
<dbReference type="PANTHER" id="PTHR46313:SF3">
    <property type="entry name" value="PROLYCOPENE ISOMERASE, CHLOROPLASTIC"/>
    <property type="match status" value="1"/>
</dbReference>
<proteinExistence type="predicted"/>
<dbReference type="InterPro" id="IPR045892">
    <property type="entry name" value="CrtISO-like"/>
</dbReference>